<accession>A0A381PB09</accession>
<feature type="domain" description="Survival protein SurE-like phosphatase/nucleotidase" evidence="6">
    <location>
        <begin position="3"/>
        <end position="196"/>
    </location>
</feature>
<evidence type="ECO:0000256" key="5">
    <source>
        <dbReference type="ARBA" id="ARBA00022801"/>
    </source>
</evidence>
<proteinExistence type="inferred from homology"/>
<dbReference type="InterPro" id="IPR036523">
    <property type="entry name" value="SurE-like_sf"/>
</dbReference>
<dbReference type="GO" id="GO:0000166">
    <property type="term" value="F:nucleotide binding"/>
    <property type="evidence" value="ECO:0007669"/>
    <property type="project" value="UniProtKB-KW"/>
</dbReference>
<dbReference type="GO" id="GO:0046872">
    <property type="term" value="F:metal ion binding"/>
    <property type="evidence" value="ECO:0007669"/>
    <property type="project" value="UniProtKB-KW"/>
</dbReference>
<dbReference type="InterPro" id="IPR030048">
    <property type="entry name" value="SurE"/>
</dbReference>
<comment type="similarity">
    <text evidence="1">Belongs to the SurE nucleotidase family.</text>
</comment>
<evidence type="ECO:0000256" key="2">
    <source>
        <dbReference type="ARBA" id="ARBA00022490"/>
    </source>
</evidence>
<dbReference type="GO" id="GO:0008253">
    <property type="term" value="F:5'-nucleotidase activity"/>
    <property type="evidence" value="ECO:0007669"/>
    <property type="project" value="TreeGrafter"/>
</dbReference>
<dbReference type="Pfam" id="PF01975">
    <property type="entry name" value="SurE"/>
    <property type="match status" value="1"/>
</dbReference>
<name>A0A381PB09_9ZZZZ</name>
<keyword evidence="4" id="KW-0547">Nucleotide-binding</keyword>
<gene>
    <name evidence="7" type="ORF">METZ01_LOCUS16984</name>
</gene>
<evidence type="ECO:0000313" key="7">
    <source>
        <dbReference type="EMBL" id="SUZ64130.1"/>
    </source>
</evidence>
<keyword evidence="2" id="KW-0963">Cytoplasm</keyword>
<keyword evidence="5" id="KW-0378">Hydrolase</keyword>
<evidence type="ECO:0000256" key="4">
    <source>
        <dbReference type="ARBA" id="ARBA00022741"/>
    </source>
</evidence>
<reference evidence="7" key="1">
    <citation type="submission" date="2018-05" db="EMBL/GenBank/DDBJ databases">
        <authorList>
            <person name="Lanie J.A."/>
            <person name="Ng W.-L."/>
            <person name="Kazmierczak K.M."/>
            <person name="Andrzejewski T.M."/>
            <person name="Davidsen T.M."/>
            <person name="Wayne K.J."/>
            <person name="Tettelin H."/>
            <person name="Glass J.I."/>
            <person name="Rusch D."/>
            <person name="Podicherti R."/>
            <person name="Tsui H.-C.T."/>
            <person name="Winkler M.E."/>
        </authorList>
    </citation>
    <scope>NUCLEOTIDE SEQUENCE</scope>
</reference>
<protein>
    <recommendedName>
        <fullName evidence="6">Survival protein SurE-like phosphatase/nucleotidase domain-containing protein</fullName>
    </recommendedName>
</protein>
<dbReference type="EMBL" id="UINC01000928">
    <property type="protein sequence ID" value="SUZ64130.1"/>
    <property type="molecule type" value="Genomic_DNA"/>
</dbReference>
<dbReference type="PANTHER" id="PTHR30457:SF12">
    <property type="entry name" value="5'_3'-NUCLEOTIDASE SURE"/>
    <property type="match status" value="1"/>
</dbReference>
<sequence length="274" mass="28742">VRILLTNDDGITSEGLHVLARAMREHGDVFVVAPDSEYSGAGAAIGPLHLAEPQVREATIDGIDEAWAVAGPPALCVMFARLGAFGDVDLVVSGVNPGANVGRSVYHSGTVGAALTARHTSIPSLAVSQHVTGFGVTNQSWDDLIADQKWHVAAEVASSVIGGMLGDEIGDSPVVNLNVPNLELEQIRGWRFTELGPEPPRAINRVELQPAPNDAGAFNVSMFWGEESSQTPEFDAGAVMNDEISVSYLSRIVALEPPNDSSLGAALTKLLSSS</sequence>
<dbReference type="InterPro" id="IPR002828">
    <property type="entry name" value="SurE-like_Pase/nucleotidase"/>
</dbReference>
<dbReference type="GO" id="GO:0008254">
    <property type="term" value="F:3'-nucleotidase activity"/>
    <property type="evidence" value="ECO:0007669"/>
    <property type="project" value="TreeGrafter"/>
</dbReference>
<dbReference type="Gene3D" id="3.40.1210.10">
    <property type="entry name" value="Survival protein SurE-like phosphatase/nucleotidase"/>
    <property type="match status" value="1"/>
</dbReference>
<dbReference type="NCBIfam" id="TIGR00087">
    <property type="entry name" value="surE"/>
    <property type="match status" value="1"/>
</dbReference>
<dbReference type="PANTHER" id="PTHR30457">
    <property type="entry name" value="5'-NUCLEOTIDASE SURE"/>
    <property type="match status" value="1"/>
</dbReference>
<keyword evidence="3" id="KW-0479">Metal-binding</keyword>
<dbReference type="AlphaFoldDB" id="A0A381PB09"/>
<feature type="non-terminal residue" evidence="7">
    <location>
        <position position="1"/>
    </location>
</feature>
<organism evidence="7">
    <name type="scientific">marine metagenome</name>
    <dbReference type="NCBI Taxonomy" id="408172"/>
    <lineage>
        <taxon>unclassified sequences</taxon>
        <taxon>metagenomes</taxon>
        <taxon>ecological metagenomes</taxon>
    </lineage>
</organism>
<dbReference type="SUPFAM" id="SSF64167">
    <property type="entry name" value="SurE-like"/>
    <property type="match status" value="1"/>
</dbReference>
<evidence type="ECO:0000256" key="3">
    <source>
        <dbReference type="ARBA" id="ARBA00022723"/>
    </source>
</evidence>
<evidence type="ECO:0000256" key="1">
    <source>
        <dbReference type="ARBA" id="ARBA00011062"/>
    </source>
</evidence>
<dbReference type="GO" id="GO:0004309">
    <property type="term" value="F:exopolyphosphatase activity"/>
    <property type="evidence" value="ECO:0007669"/>
    <property type="project" value="TreeGrafter"/>
</dbReference>
<evidence type="ECO:0000259" key="6">
    <source>
        <dbReference type="Pfam" id="PF01975"/>
    </source>
</evidence>